<accession>A0ABS5BLY7</accession>
<sequence length="197" mass="21501">MNRINQLFELAARADKFGIALTRVGLIVVLVWIGGLKIFKYEDEGIVPFVANSPLMNFFYQQPAGEYRKHMNREGELVPANREWHEQNGTYLFAYGLGSVIVAYGVLIALHPVFPGVSAVGSFLVFVMSFATLSFLITTPECWVPPLGSTEHGFPLLSGAGRLVIKDAIMMGAALVTMADSAKAHLRKRDAKSAVAA</sequence>
<keyword evidence="3" id="KW-1185">Reference proteome</keyword>
<dbReference type="Proteomes" id="UP000676565">
    <property type="component" value="Unassembled WGS sequence"/>
</dbReference>
<organism evidence="2 3">
    <name type="scientific">Gemmata palustris</name>
    <dbReference type="NCBI Taxonomy" id="2822762"/>
    <lineage>
        <taxon>Bacteria</taxon>
        <taxon>Pseudomonadati</taxon>
        <taxon>Planctomycetota</taxon>
        <taxon>Planctomycetia</taxon>
        <taxon>Gemmatales</taxon>
        <taxon>Gemmataceae</taxon>
        <taxon>Gemmata</taxon>
    </lineage>
</organism>
<dbReference type="PANTHER" id="PTHR40106:SF1">
    <property type="entry name" value="INNER MEMBRANE PROTEIN RCLC"/>
    <property type="match status" value="1"/>
</dbReference>
<dbReference type="Pfam" id="PF04224">
    <property type="entry name" value="DUF417"/>
    <property type="match status" value="1"/>
</dbReference>
<feature type="transmembrane region" description="Helical" evidence="1">
    <location>
        <begin position="159"/>
        <end position="179"/>
    </location>
</feature>
<name>A0ABS5BLY7_9BACT</name>
<evidence type="ECO:0000256" key="1">
    <source>
        <dbReference type="SAM" id="Phobius"/>
    </source>
</evidence>
<reference evidence="2 3" key="1">
    <citation type="submission" date="2021-04" db="EMBL/GenBank/DDBJ databases">
        <authorList>
            <person name="Ivanova A."/>
        </authorList>
    </citation>
    <scope>NUCLEOTIDE SEQUENCE [LARGE SCALE GENOMIC DNA]</scope>
    <source>
        <strain evidence="2 3">G18</strain>
    </source>
</reference>
<feature type="transmembrane region" description="Helical" evidence="1">
    <location>
        <begin position="92"/>
        <end position="110"/>
    </location>
</feature>
<evidence type="ECO:0000313" key="3">
    <source>
        <dbReference type="Proteomes" id="UP000676565"/>
    </source>
</evidence>
<gene>
    <name evidence="2" type="ORF">J8F10_01150</name>
</gene>
<dbReference type="InterPro" id="IPR007339">
    <property type="entry name" value="RclC-like"/>
</dbReference>
<keyword evidence="1" id="KW-0472">Membrane</keyword>
<feature type="transmembrane region" description="Helical" evidence="1">
    <location>
        <begin position="117"/>
        <end position="139"/>
    </location>
</feature>
<dbReference type="PANTHER" id="PTHR40106">
    <property type="entry name" value="INNER MEMBRANE PROTEIN RCLC"/>
    <property type="match status" value="1"/>
</dbReference>
<proteinExistence type="predicted"/>
<dbReference type="RefSeq" id="WP_210651874.1">
    <property type="nucleotide sequence ID" value="NZ_JAGKQQ010000001.1"/>
</dbReference>
<keyword evidence="1" id="KW-1133">Transmembrane helix</keyword>
<protein>
    <submittedName>
        <fullName evidence="2">YkgB family protein</fullName>
    </submittedName>
</protein>
<evidence type="ECO:0000313" key="2">
    <source>
        <dbReference type="EMBL" id="MBP3953908.1"/>
    </source>
</evidence>
<dbReference type="InterPro" id="IPR016865">
    <property type="entry name" value="RclC"/>
</dbReference>
<comment type="caution">
    <text evidence="2">The sequence shown here is derived from an EMBL/GenBank/DDBJ whole genome shotgun (WGS) entry which is preliminary data.</text>
</comment>
<feature type="transmembrane region" description="Helical" evidence="1">
    <location>
        <begin position="20"/>
        <end position="39"/>
    </location>
</feature>
<dbReference type="EMBL" id="JAGKQQ010000001">
    <property type="protein sequence ID" value="MBP3953908.1"/>
    <property type="molecule type" value="Genomic_DNA"/>
</dbReference>
<keyword evidence="1" id="KW-0812">Transmembrane</keyword>
<dbReference type="PIRSF" id="PIRSF028065">
    <property type="entry name" value="UCP028065"/>
    <property type="match status" value="1"/>
</dbReference>